<evidence type="ECO:0000256" key="3">
    <source>
        <dbReference type="ARBA" id="ARBA00023242"/>
    </source>
</evidence>
<reference evidence="6" key="1">
    <citation type="submission" date="2019-07" db="EMBL/GenBank/DDBJ databases">
        <title>Hyphodiscus hymeniophilus genome sequencing and assembly.</title>
        <authorList>
            <person name="Kramer G."/>
            <person name="Nodwell J."/>
        </authorList>
    </citation>
    <scope>NUCLEOTIDE SEQUENCE</scope>
    <source>
        <strain evidence="6">ATCC 34498</strain>
    </source>
</reference>
<dbReference type="OrthoDB" id="762982at2759"/>
<dbReference type="GO" id="GO:0005634">
    <property type="term" value="C:nucleus"/>
    <property type="evidence" value="ECO:0007669"/>
    <property type="project" value="UniProtKB-SubCell"/>
</dbReference>
<feature type="region of interest" description="Disordered" evidence="4">
    <location>
        <begin position="812"/>
        <end position="854"/>
    </location>
</feature>
<dbReference type="GO" id="GO:0006351">
    <property type="term" value="P:DNA-templated transcription"/>
    <property type="evidence" value="ECO:0007669"/>
    <property type="project" value="InterPro"/>
</dbReference>
<comment type="subcellular location">
    <subcellularLocation>
        <location evidence="1">Nucleus</location>
    </subcellularLocation>
</comment>
<dbReference type="Gene3D" id="4.10.240.10">
    <property type="entry name" value="Zn(2)-C6 fungal-type DNA-binding domain"/>
    <property type="match status" value="1"/>
</dbReference>
<gene>
    <name evidence="6" type="ORF">D0Z07_5915</name>
</gene>
<dbReference type="SMART" id="SM00066">
    <property type="entry name" value="GAL4"/>
    <property type="match status" value="1"/>
</dbReference>
<evidence type="ECO:0000313" key="7">
    <source>
        <dbReference type="Proteomes" id="UP000785200"/>
    </source>
</evidence>
<proteinExistence type="predicted"/>
<dbReference type="PANTHER" id="PTHR31001">
    <property type="entry name" value="UNCHARACTERIZED TRANSCRIPTIONAL REGULATORY PROTEIN"/>
    <property type="match status" value="1"/>
</dbReference>
<dbReference type="GO" id="GO:0008270">
    <property type="term" value="F:zinc ion binding"/>
    <property type="evidence" value="ECO:0007669"/>
    <property type="project" value="InterPro"/>
</dbReference>
<keyword evidence="7" id="KW-1185">Reference proteome</keyword>
<evidence type="ECO:0000313" key="6">
    <source>
        <dbReference type="EMBL" id="KAG0647878.1"/>
    </source>
</evidence>
<evidence type="ECO:0000256" key="4">
    <source>
        <dbReference type="SAM" id="MobiDB-lite"/>
    </source>
</evidence>
<dbReference type="Pfam" id="PF04082">
    <property type="entry name" value="Fungal_trans"/>
    <property type="match status" value="1"/>
</dbReference>
<dbReference type="GO" id="GO:0000981">
    <property type="term" value="F:DNA-binding transcription factor activity, RNA polymerase II-specific"/>
    <property type="evidence" value="ECO:0007669"/>
    <property type="project" value="InterPro"/>
</dbReference>
<dbReference type="SUPFAM" id="SSF57701">
    <property type="entry name" value="Zn2/Cys6 DNA-binding domain"/>
    <property type="match status" value="1"/>
</dbReference>
<dbReference type="AlphaFoldDB" id="A0A9P7AVQ8"/>
<feature type="region of interest" description="Disordered" evidence="4">
    <location>
        <begin position="1"/>
        <end position="25"/>
    </location>
</feature>
<dbReference type="InterPro" id="IPR036864">
    <property type="entry name" value="Zn2-C6_fun-type_DNA-bd_sf"/>
</dbReference>
<dbReference type="SMART" id="SM00906">
    <property type="entry name" value="Fungal_trans"/>
    <property type="match status" value="1"/>
</dbReference>
<dbReference type="CDD" id="cd12148">
    <property type="entry name" value="fungal_TF_MHR"/>
    <property type="match status" value="1"/>
</dbReference>
<dbReference type="PANTHER" id="PTHR31001:SF49">
    <property type="entry name" value="ZN(II)2CYS6 TRANSCRIPTION FACTOR (EUROFUNG)"/>
    <property type="match status" value="1"/>
</dbReference>
<dbReference type="InterPro" id="IPR007219">
    <property type="entry name" value="XnlR_reg_dom"/>
</dbReference>
<dbReference type="GO" id="GO:0003677">
    <property type="term" value="F:DNA binding"/>
    <property type="evidence" value="ECO:0007669"/>
    <property type="project" value="InterPro"/>
</dbReference>
<dbReference type="InterPro" id="IPR001138">
    <property type="entry name" value="Zn2Cys6_DnaBD"/>
</dbReference>
<dbReference type="PROSITE" id="PS50048">
    <property type="entry name" value="ZN2_CY6_FUNGAL_2"/>
    <property type="match status" value="1"/>
</dbReference>
<evidence type="ECO:0000259" key="5">
    <source>
        <dbReference type="PROSITE" id="PS50048"/>
    </source>
</evidence>
<keyword evidence="2" id="KW-0479">Metal-binding</keyword>
<dbReference type="Pfam" id="PF00172">
    <property type="entry name" value="Zn_clus"/>
    <property type="match status" value="1"/>
</dbReference>
<feature type="compositionally biased region" description="Polar residues" evidence="4">
    <location>
        <begin position="821"/>
        <end position="830"/>
    </location>
</feature>
<dbReference type="Proteomes" id="UP000785200">
    <property type="component" value="Unassembled WGS sequence"/>
</dbReference>
<organism evidence="6 7">
    <name type="scientific">Hyphodiscus hymeniophilus</name>
    <dbReference type="NCBI Taxonomy" id="353542"/>
    <lineage>
        <taxon>Eukaryota</taxon>
        <taxon>Fungi</taxon>
        <taxon>Dikarya</taxon>
        <taxon>Ascomycota</taxon>
        <taxon>Pezizomycotina</taxon>
        <taxon>Leotiomycetes</taxon>
        <taxon>Helotiales</taxon>
        <taxon>Hyphodiscaceae</taxon>
        <taxon>Hyphodiscus</taxon>
    </lineage>
</organism>
<sequence>MTPTPPSTTSSSAGGHSPDAQYRVVRKRNRVPLSCGPCRHRKLKCNRSHPCENCIRRGDASSCSYAAPGTRKKNQSQGATSPDDMQNRIDRLEGLVLSLMTNGAQSAGPAAAAAAISRSQSDSAGSSSFPLELDRDVDGMIKEEDEDEDSDVDNVANSLGVLKVDADKGKSMYLGDSHWHLVLADIAEVKNYWASHKIEIEQNYEKIKQSKPSTAIDGPAFLFSSNSPATDTELRSEVPPKSAVDKLVTRYFNSYDPAVQILHSPTFHKQLHNHWQEPSKTSIVWLGLLYSILCLAMQSYHKIGDEPLEWKGRTLELAAEYRLRTVQCLVNSDYTKSSIYTIETLILYVHGEYASRWDAEVGIWVIVGMIVRLSIRMGYHRDPSNYPSITPYQGEMRRRIWAFVRQMDTMFSFQLALPGMIRNTDCDTALPRNIFEDEFGPESKVLPPARPFTEPTPVSYMITKSQISFQFGTILEEINAVTGKSINYDEILKRDNRLRELKSNMAPHLRLRPVEECTHDPATLLMQRFNLDIMWQKTMCVLHRKYIARARQNQRYAHSRRACVDASMEILRHQLKLHQESQPGGRLRTMKWFISSLTKADYLLGAMIVCLDLHYDSVSESMTERPPNYDMYFWTPAQRADMLQALETSQRLWKESAETSMEAYKAYNIIGVMLDKLQHSRKDQQQGPTTSEVFAHFDEDNLKPEHSAAMTLGMLSGGLSPNTAAIFSNAGVQSPRAPNYGNFDMTMGDSSASTGLTPNFSMDAANPFASLNSVASPFSVFGNTGGTGMMDVPANLDWEAWDSYIQNGNAIDPSFQYYPPNDQSQTNGDIQPQGDPPAFGNSVFMGAGPNTPGR</sequence>
<evidence type="ECO:0000256" key="1">
    <source>
        <dbReference type="ARBA" id="ARBA00004123"/>
    </source>
</evidence>
<feature type="domain" description="Zn(2)-C6 fungal-type" evidence="5">
    <location>
        <begin position="34"/>
        <end position="65"/>
    </location>
</feature>
<evidence type="ECO:0000256" key="2">
    <source>
        <dbReference type="ARBA" id="ARBA00022723"/>
    </source>
</evidence>
<dbReference type="CDD" id="cd00067">
    <property type="entry name" value="GAL4"/>
    <property type="match status" value="1"/>
</dbReference>
<feature type="region of interest" description="Disordered" evidence="4">
    <location>
        <begin position="65"/>
        <end position="86"/>
    </location>
</feature>
<comment type="caution">
    <text evidence="6">The sequence shown here is derived from an EMBL/GenBank/DDBJ whole genome shotgun (WGS) entry which is preliminary data.</text>
</comment>
<accession>A0A9P7AVQ8</accession>
<protein>
    <submittedName>
        <fullName evidence="6">Pyrrolocin cluster transcription factor fsdR</fullName>
    </submittedName>
</protein>
<keyword evidence="3" id="KW-0539">Nucleus</keyword>
<dbReference type="EMBL" id="VNKQ01000011">
    <property type="protein sequence ID" value="KAG0647878.1"/>
    <property type="molecule type" value="Genomic_DNA"/>
</dbReference>
<dbReference type="PROSITE" id="PS00463">
    <property type="entry name" value="ZN2_CY6_FUNGAL_1"/>
    <property type="match status" value="1"/>
</dbReference>
<feature type="compositionally biased region" description="Polar residues" evidence="4">
    <location>
        <begin position="75"/>
        <end position="84"/>
    </location>
</feature>
<dbReference type="InterPro" id="IPR050613">
    <property type="entry name" value="Sec_Metabolite_Reg"/>
</dbReference>
<name>A0A9P7AVQ8_9HELO</name>